<organism evidence="3 4">
    <name type="scientific">Trichoderma asperellum (strain ATCC 204424 / CBS 433.97 / NBRC 101777)</name>
    <dbReference type="NCBI Taxonomy" id="1042311"/>
    <lineage>
        <taxon>Eukaryota</taxon>
        <taxon>Fungi</taxon>
        <taxon>Dikarya</taxon>
        <taxon>Ascomycota</taxon>
        <taxon>Pezizomycotina</taxon>
        <taxon>Sordariomycetes</taxon>
        <taxon>Hypocreomycetidae</taxon>
        <taxon>Hypocreales</taxon>
        <taxon>Hypocreaceae</taxon>
        <taxon>Trichoderma</taxon>
    </lineage>
</organism>
<dbReference type="EMBL" id="KZ679257">
    <property type="protein sequence ID" value="PTB45606.1"/>
    <property type="molecule type" value="Genomic_DNA"/>
</dbReference>
<evidence type="ECO:0000256" key="2">
    <source>
        <dbReference type="SAM" id="Phobius"/>
    </source>
</evidence>
<protein>
    <submittedName>
        <fullName evidence="3">Uncharacterized protein</fullName>
    </submittedName>
</protein>
<dbReference type="AlphaFoldDB" id="A0A2T3ZLD4"/>
<reference evidence="3 4" key="1">
    <citation type="submission" date="2016-07" db="EMBL/GenBank/DDBJ databases">
        <title>Multiple horizontal gene transfer events from other fungi enriched the ability of initially mycotrophic Trichoderma (Ascomycota) to feed on dead plant biomass.</title>
        <authorList>
            <consortium name="DOE Joint Genome Institute"/>
            <person name="Aerts A."/>
            <person name="Atanasova L."/>
            <person name="Chenthamara K."/>
            <person name="Zhang J."/>
            <person name="Grujic M."/>
            <person name="Henrissat B."/>
            <person name="Kuo A."/>
            <person name="Salamov A."/>
            <person name="Lipzen A."/>
            <person name="Labutti K."/>
            <person name="Barry K."/>
            <person name="Miao Y."/>
            <person name="Rahimi M.J."/>
            <person name="Shen Q."/>
            <person name="Grigoriev I.V."/>
            <person name="Kubicek C.P."/>
            <person name="Druzhinina I.S."/>
        </authorList>
    </citation>
    <scope>NUCLEOTIDE SEQUENCE [LARGE SCALE GENOMIC DNA]</scope>
    <source>
        <strain evidence="3 4">CBS 433.97</strain>
    </source>
</reference>
<feature type="region of interest" description="Disordered" evidence="1">
    <location>
        <begin position="1"/>
        <end position="35"/>
    </location>
</feature>
<keyword evidence="2" id="KW-0472">Membrane</keyword>
<evidence type="ECO:0000313" key="3">
    <source>
        <dbReference type="EMBL" id="PTB45606.1"/>
    </source>
</evidence>
<keyword evidence="2" id="KW-0812">Transmembrane</keyword>
<dbReference type="Proteomes" id="UP000240493">
    <property type="component" value="Unassembled WGS sequence"/>
</dbReference>
<feature type="transmembrane region" description="Helical" evidence="2">
    <location>
        <begin position="62"/>
        <end position="82"/>
    </location>
</feature>
<keyword evidence="2" id="KW-1133">Transmembrane helix</keyword>
<sequence length="121" mass="14324">MRVSRFERSQLLSSPPAKRTSSRLPLPRRKPRRRNPSKCYAALIQFLFCLFLSALLCHNMMPAALTSLLLLVLDFFGTTYPNSQSSFMPWRKTLFLVRRIADTRDHIVWRDHFMCLVYFRV</sequence>
<keyword evidence="4" id="KW-1185">Reference proteome</keyword>
<evidence type="ECO:0000313" key="4">
    <source>
        <dbReference type="Proteomes" id="UP000240493"/>
    </source>
</evidence>
<feature type="transmembrane region" description="Helical" evidence="2">
    <location>
        <begin position="39"/>
        <end position="56"/>
    </location>
</feature>
<name>A0A2T3ZLD4_TRIA4</name>
<evidence type="ECO:0000256" key="1">
    <source>
        <dbReference type="SAM" id="MobiDB-lite"/>
    </source>
</evidence>
<gene>
    <name evidence="3" type="ORF">M441DRAFT_321405</name>
</gene>
<accession>A0A2T3ZLD4</accession>
<proteinExistence type="predicted"/>
<feature type="compositionally biased region" description="Basic residues" evidence="1">
    <location>
        <begin position="26"/>
        <end position="35"/>
    </location>
</feature>